<dbReference type="RefSeq" id="WP_012347745.1">
    <property type="nucleotide sequence ID" value="NC_010524.1"/>
</dbReference>
<dbReference type="InterPro" id="IPR051056">
    <property type="entry name" value="Glycosyl_Hydrolase_73"/>
</dbReference>
<keyword evidence="7" id="KW-0378">Hydrolase</keyword>
<dbReference type="InterPro" id="IPR019301">
    <property type="entry name" value="Flagellar_prot_FlgJ_N"/>
</dbReference>
<dbReference type="Gene3D" id="1.10.530.10">
    <property type="match status" value="1"/>
</dbReference>
<dbReference type="eggNOG" id="COG3951">
    <property type="taxonomic scope" value="Bacteria"/>
</dbReference>
<evidence type="ECO:0000256" key="5">
    <source>
        <dbReference type="ARBA" id="ARBA00013433"/>
    </source>
</evidence>
<evidence type="ECO:0000256" key="2">
    <source>
        <dbReference type="ARBA" id="ARBA00004418"/>
    </source>
</evidence>
<evidence type="ECO:0000313" key="14">
    <source>
        <dbReference type="Proteomes" id="UP000001693"/>
    </source>
</evidence>
<evidence type="ECO:0000256" key="4">
    <source>
        <dbReference type="ARBA" id="ARBA00007974"/>
    </source>
</evidence>
<dbReference type="GO" id="GO:0071973">
    <property type="term" value="P:bacterial-type flagellum-dependent cell motility"/>
    <property type="evidence" value="ECO:0007669"/>
    <property type="project" value="TreeGrafter"/>
</dbReference>
<evidence type="ECO:0000256" key="6">
    <source>
        <dbReference type="ARBA" id="ARBA00022764"/>
    </source>
</evidence>
<feature type="domain" description="Mannosyl-glycoprotein endo-beta-N-acetylglucosamidase-like" evidence="12">
    <location>
        <begin position="173"/>
        <end position="333"/>
    </location>
</feature>
<dbReference type="Pfam" id="PF01832">
    <property type="entry name" value="Glucosaminidase"/>
    <property type="match status" value="1"/>
</dbReference>
<dbReference type="SMART" id="SM00047">
    <property type="entry name" value="LYZ2"/>
    <property type="match status" value="1"/>
</dbReference>
<dbReference type="GO" id="GO:0042597">
    <property type="term" value="C:periplasmic space"/>
    <property type="evidence" value="ECO:0007669"/>
    <property type="project" value="UniProtKB-SubCell"/>
</dbReference>
<evidence type="ECO:0000256" key="7">
    <source>
        <dbReference type="ARBA" id="ARBA00022801"/>
    </source>
</evidence>
<comment type="similarity">
    <text evidence="3">In the N-terminal section; belongs to the FlgJ family.</text>
</comment>
<dbReference type="Pfam" id="PF10135">
    <property type="entry name" value="Rod-binding"/>
    <property type="match status" value="1"/>
</dbReference>
<dbReference type="PANTHER" id="PTHR33308">
    <property type="entry name" value="PEPTIDOGLYCAN HYDROLASE FLGJ"/>
    <property type="match status" value="1"/>
</dbReference>
<keyword evidence="8" id="KW-0326">Glycosidase</keyword>
<dbReference type="Gene3D" id="2.10.70.40">
    <property type="entry name" value="peptidoglycan hydrolase"/>
    <property type="match status" value="1"/>
</dbReference>
<dbReference type="EMBL" id="CP001013">
    <property type="protein sequence ID" value="ACB34991.1"/>
    <property type="molecule type" value="Genomic_DNA"/>
</dbReference>
<evidence type="ECO:0000256" key="9">
    <source>
        <dbReference type="ARBA" id="ARBA00023316"/>
    </source>
</evidence>
<evidence type="ECO:0000256" key="8">
    <source>
        <dbReference type="ARBA" id="ARBA00023295"/>
    </source>
</evidence>
<comment type="function">
    <text evidence="1">Flagellum-specific muramidase which hydrolyzes the peptidoglycan layer to assemble the rod structure in the periplasmic space.</text>
</comment>
<dbReference type="Proteomes" id="UP000001693">
    <property type="component" value="Chromosome"/>
</dbReference>
<dbReference type="GO" id="GO:0071555">
    <property type="term" value="P:cell wall organization"/>
    <property type="evidence" value="ECO:0007669"/>
    <property type="project" value="UniProtKB-KW"/>
</dbReference>
<keyword evidence="13" id="KW-0969">Cilium</keyword>
<dbReference type="InterPro" id="IPR013377">
    <property type="entry name" value="FlgJ"/>
</dbReference>
<dbReference type="OrthoDB" id="289937at2"/>
<comment type="subcellular location">
    <subcellularLocation>
        <location evidence="2">Periplasm</location>
    </subcellularLocation>
</comment>
<dbReference type="InterPro" id="IPR002901">
    <property type="entry name" value="MGlyc_endo_b_GlcNAc-like_dom"/>
</dbReference>
<dbReference type="CAZy" id="GH73">
    <property type="family name" value="Glycoside Hydrolase Family 73"/>
</dbReference>
<evidence type="ECO:0000256" key="3">
    <source>
        <dbReference type="ARBA" id="ARBA00006880"/>
    </source>
</evidence>
<feature type="region of interest" description="Disordered" evidence="11">
    <location>
        <begin position="156"/>
        <end position="179"/>
    </location>
</feature>
<dbReference type="HOGENOM" id="CLU_013771_3_0_4"/>
<sequence length="348" mass="35511" precursor="true">MRAAASSPASSQQLVAGGASLDGLRASANKDPKGAIKEVAKQFEALFMQELMKSMRATTMKDDMLASNGGEMMTGMLDQQYATSMTGQPGGLADAIARQLERQMGVSPAAGSGPAIGGLKGLGAGATGAASSVAGLNNNRARLAASYGVPAATGATAGSATGATAAPSTPSRSSSATGRAQDFIQAHSAAAQEVAAQSGIPARFMLAQAAHETGWGRREIRGADGTNSNNLFGIKAGGSWTGPTVTTTTTEVINGQPQKVQAKFRAYATPEESFRDYARLIGNSPRYAGVVRAGNDATAFAQGLQRAGYATDPQYAAKLGRVIETTARLQREIGAVAQAQPDRARAPT</sequence>
<keyword evidence="14" id="KW-1185">Reference proteome</keyword>
<evidence type="ECO:0000256" key="1">
    <source>
        <dbReference type="ARBA" id="ARBA00002954"/>
    </source>
</evidence>
<dbReference type="GO" id="GO:0004040">
    <property type="term" value="F:amidase activity"/>
    <property type="evidence" value="ECO:0007669"/>
    <property type="project" value="InterPro"/>
</dbReference>
<protein>
    <recommendedName>
        <fullName evidence="5">Peptidoglycan hydrolase FlgJ</fullName>
    </recommendedName>
    <alternativeName>
        <fullName evidence="10">Muramidase FlgJ</fullName>
    </alternativeName>
</protein>
<dbReference type="PANTHER" id="PTHR33308:SF9">
    <property type="entry name" value="PEPTIDOGLYCAN HYDROLASE FLGJ"/>
    <property type="match status" value="1"/>
</dbReference>
<keyword evidence="9" id="KW-0961">Cell wall biogenesis/degradation</keyword>
<organism evidence="13 14">
    <name type="scientific">Leptothrix cholodnii (strain ATCC 51168 / LMG 8142 / SP-6)</name>
    <name type="common">Leptothrix discophora (strain SP-6)</name>
    <dbReference type="NCBI Taxonomy" id="395495"/>
    <lineage>
        <taxon>Bacteria</taxon>
        <taxon>Pseudomonadati</taxon>
        <taxon>Pseudomonadota</taxon>
        <taxon>Betaproteobacteria</taxon>
        <taxon>Burkholderiales</taxon>
        <taxon>Sphaerotilaceae</taxon>
        <taxon>Leptothrix</taxon>
    </lineage>
</organism>
<evidence type="ECO:0000313" key="13">
    <source>
        <dbReference type="EMBL" id="ACB34991.1"/>
    </source>
</evidence>
<keyword evidence="13" id="KW-0282">Flagellum</keyword>
<proteinExistence type="inferred from homology"/>
<dbReference type="AlphaFoldDB" id="B1XWJ0"/>
<dbReference type="GO" id="GO:0044780">
    <property type="term" value="P:bacterial-type flagellum assembly"/>
    <property type="evidence" value="ECO:0007669"/>
    <property type="project" value="InterPro"/>
</dbReference>
<dbReference type="eggNOG" id="COG1705">
    <property type="taxonomic scope" value="Bacteria"/>
</dbReference>
<dbReference type="KEGG" id="lch:Lcho_2726"/>
<dbReference type="STRING" id="395495.Lcho_2726"/>
<accession>B1XWJ0</accession>
<name>B1XWJ0_LEPCP</name>
<dbReference type="NCBIfam" id="TIGR02541">
    <property type="entry name" value="flagell_FlgJ"/>
    <property type="match status" value="1"/>
</dbReference>
<keyword evidence="13" id="KW-0966">Cell projection</keyword>
<reference evidence="13 14" key="1">
    <citation type="submission" date="2008-03" db="EMBL/GenBank/DDBJ databases">
        <title>Complete sequence of Leptothrix cholodnii SP-6.</title>
        <authorList>
            <consortium name="US DOE Joint Genome Institute"/>
            <person name="Copeland A."/>
            <person name="Lucas S."/>
            <person name="Lapidus A."/>
            <person name="Glavina del Rio T."/>
            <person name="Dalin E."/>
            <person name="Tice H."/>
            <person name="Bruce D."/>
            <person name="Goodwin L."/>
            <person name="Pitluck S."/>
            <person name="Chertkov O."/>
            <person name="Brettin T."/>
            <person name="Detter J.C."/>
            <person name="Han C."/>
            <person name="Kuske C.R."/>
            <person name="Schmutz J."/>
            <person name="Larimer F."/>
            <person name="Land M."/>
            <person name="Hauser L."/>
            <person name="Kyrpides N."/>
            <person name="Lykidis A."/>
            <person name="Emerson D."/>
            <person name="Richardson P."/>
        </authorList>
    </citation>
    <scope>NUCLEOTIDE SEQUENCE [LARGE SCALE GENOMIC DNA]</scope>
    <source>
        <strain evidence="14">ATCC 51168 / LMG 8142 / SP-6</strain>
    </source>
</reference>
<evidence type="ECO:0000256" key="10">
    <source>
        <dbReference type="ARBA" id="ARBA00030835"/>
    </source>
</evidence>
<dbReference type="GO" id="GO:0016798">
    <property type="term" value="F:hydrolase activity, acting on glycosyl bonds"/>
    <property type="evidence" value="ECO:0007669"/>
    <property type="project" value="UniProtKB-KW"/>
</dbReference>
<evidence type="ECO:0000259" key="12">
    <source>
        <dbReference type="SMART" id="SM00047"/>
    </source>
</evidence>
<keyword evidence="6" id="KW-0574">Periplasm</keyword>
<evidence type="ECO:0000256" key="11">
    <source>
        <dbReference type="SAM" id="MobiDB-lite"/>
    </source>
</evidence>
<comment type="similarity">
    <text evidence="4">In the C-terminal section; belongs to the glycosyl hydrolase 73 family.</text>
</comment>
<gene>
    <name evidence="13" type="ordered locus">Lcho_2726</name>
</gene>